<organism evidence="11 12">
    <name type="scientific">Rotaria magnacalcarata</name>
    <dbReference type="NCBI Taxonomy" id="392030"/>
    <lineage>
        <taxon>Eukaryota</taxon>
        <taxon>Metazoa</taxon>
        <taxon>Spiralia</taxon>
        <taxon>Gnathifera</taxon>
        <taxon>Rotifera</taxon>
        <taxon>Eurotatoria</taxon>
        <taxon>Bdelloidea</taxon>
        <taxon>Philodinida</taxon>
        <taxon>Philodinidae</taxon>
        <taxon>Rotaria</taxon>
    </lineage>
</organism>
<feature type="domain" description="Integrase zinc-binding" evidence="10">
    <location>
        <begin position="689"/>
        <end position="747"/>
    </location>
</feature>
<dbReference type="SUPFAM" id="SSF53098">
    <property type="entry name" value="Ribonuclease H-like"/>
    <property type="match status" value="1"/>
</dbReference>
<dbReference type="PANTHER" id="PTHR37984">
    <property type="entry name" value="PROTEIN CBG26694"/>
    <property type="match status" value="1"/>
</dbReference>
<evidence type="ECO:0000256" key="3">
    <source>
        <dbReference type="ARBA" id="ARBA00022722"/>
    </source>
</evidence>
<keyword evidence="2" id="KW-0548">Nucleotidyltransferase</keyword>
<feature type="compositionally biased region" description="Polar residues" evidence="7">
    <location>
        <begin position="1005"/>
        <end position="1016"/>
    </location>
</feature>
<keyword evidence="6" id="KW-0695">RNA-directed DNA polymerase</keyword>
<keyword evidence="1" id="KW-0808">Transferase</keyword>
<dbReference type="CDD" id="cd01647">
    <property type="entry name" value="RT_LTR"/>
    <property type="match status" value="1"/>
</dbReference>
<dbReference type="GO" id="GO:0003676">
    <property type="term" value="F:nucleic acid binding"/>
    <property type="evidence" value="ECO:0007669"/>
    <property type="project" value="InterPro"/>
</dbReference>
<proteinExistence type="predicted"/>
<dbReference type="Pfam" id="PF17917">
    <property type="entry name" value="RT_RNaseH"/>
    <property type="match status" value="1"/>
</dbReference>
<evidence type="ECO:0000256" key="6">
    <source>
        <dbReference type="ARBA" id="ARBA00022918"/>
    </source>
</evidence>
<dbReference type="Pfam" id="PF00078">
    <property type="entry name" value="RVT_1"/>
    <property type="match status" value="1"/>
</dbReference>
<dbReference type="Proteomes" id="UP000663842">
    <property type="component" value="Unassembled WGS sequence"/>
</dbReference>
<dbReference type="InterPro" id="IPR043128">
    <property type="entry name" value="Rev_trsase/Diguanyl_cyclase"/>
</dbReference>
<accession>A0A820BT18</accession>
<feature type="compositionally biased region" description="Basic residues" evidence="7">
    <location>
        <begin position="1020"/>
        <end position="1031"/>
    </location>
</feature>
<keyword evidence="4" id="KW-0255">Endonuclease</keyword>
<reference evidence="11" key="1">
    <citation type="submission" date="2021-02" db="EMBL/GenBank/DDBJ databases">
        <authorList>
            <person name="Nowell W R."/>
        </authorList>
    </citation>
    <scope>NUCLEOTIDE SEQUENCE</scope>
</reference>
<evidence type="ECO:0000313" key="12">
    <source>
        <dbReference type="Proteomes" id="UP000663842"/>
    </source>
</evidence>
<evidence type="ECO:0000259" key="9">
    <source>
        <dbReference type="Pfam" id="PF17917"/>
    </source>
</evidence>
<dbReference type="GO" id="GO:0004519">
    <property type="term" value="F:endonuclease activity"/>
    <property type="evidence" value="ECO:0007669"/>
    <property type="project" value="UniProtKB-KW"/>
</dbReference>
<dbReference type="Gene3D" id="3.30.70.270">
    <property type="match status" value="1"/>
</dbReference>
<dbReference type="Pfam" id="PF17921">
    <property type="entry name" value="Integrase_H2C2"/>
    <property type="match status" value="1"/>
</dbReference>
<dbReference type="EMBL" id="CAJOBF010006619">
    <property type="protein sequence ID" value="CAF4211066.1"/>
    <property type="molecule type" value="Genomic_DNA"/>
</dbReference>
<dbReference type="Gene3D" id="3.10.20.370">
    <property type="match status" value="1"/>
</dbReference>
<evidence type="ECO:0000259" key="8">
    <source>
        <dbReference type="Pfam" id="PF00078"/>
    </source>
</evidence>
<dbReference type="InterPro" id="IPR050951">
    <property type="entry name" value="Retrovirus_Pol_polyprotein"/>
</dbReference>
<dbReference type="Gene3D" id="3.10.10.10">
    <property type="entry name" value="HIV Type 1 Reverse Transcriptase, subunit A, domain 1"/>
    <property type="match status" value="1"/>
</dbReference>
<evidence type="ECO:0000256" key="2">
    <source>
        <dbReference type="ARBA" id="ARBA00022695"/>
    </source>
</evidence>
<dbReference type="PANTHER" id="PTHR37984:SF5">
    <property type="entry name" value="PROTEIN NYNRIN-LIKE"/>
    <property type="match status" value="1"/>
</dbReference>
<evidence type="ECO:0000256" key="4">
    <source>
        <dbReference type="ARBA" id="ARBA00022759"/>
    </source>
</evidence>
<evidence type="ECO:0000256" key="5">
    <source>
        <dbReference type="ARBA" id="ARBA00022801"/>
    </source>
</evidence>
<dbReference type="GO" id="GO:0003964">
    <property type="term" value="F:RNA-directed DNA polymerase activity"/>
    <property type="evidence" value="ECO:0007669"/>
    <property type="project" value="UniProtKB-KW"/>
</dbReference>
<evidence type="ECO:0000259" key="10">
    <source>
        <dbReference type="Pfam" id="PF17921"/>
    </source>
</evidence>
<feature type="domain" description="Reverse transcriptase RNase H-like" evidence="9">
    <location>
        <begin position="473"/>
        <end position="575"/>
    </location>
</feature>
<sequence length="1031" mass="117527">MGSILSEVDTRITTSRAETQQDIKLLEITIPSKDTMLTQVFDNIQSLTTGLHELKELFTNHHTLQSPTLGHPLLNNPLSNIATPIQANSPHFINSSAAISYELPPINVQPINTIVLPPTTSLPTFSGKYTESTRQFLIRVEEYARTVNSWSRETLLRGISQFLKDDAFECQLSDPVTRILPAQQPIVSRNTTRVHTNISSPLVSSNSIPDPTEILTSHSTEKTSTIPTKIQFSPSELNSTCSGTLLPIIEVPDLSDPSVSIEEQVQLSNLIQSFPQVFTKTPGRTSKLKHHIDLIPDTKARNSAPYRYTPASRKIIDDKLDEMREQHVIIPSKSPWASPVVLALKKDGLYRLCIDYRKLNEVTVRDAYPIPRIDDTLDALQYAQFISTLDLRSGYWQVEMEDSNVQAFLGITGYYHRFIKNDAKIAEPLLKLLHSQQPATTRSQLPWNADCTNAFITLKQKLISPPIMHSPNFSFPFILELDACEYGIGCILTQEYNDRKYLISYASRTLCTAERNYSSVECEALAIVWGTKHFRQYLEGGPVLVRSNCKALEWLKTARDPTGRLARWAMKLSPYHIIIQHRTGKSNANGDFVSRYPITDSDSSPFEVNSIDVVLNILEGTNILEDIRAQQQADPQLARIIETLKEHPSTPFGDKHAPYLFINDLLYKVLHINSYNDQRLLGNKHLLAIPQSLQHQILTWAHDHPTSGHAGRIKKLFRLPSRVYWPLMRKDVYKYVQSCIGCQQFKYSNTPTPISMQLHIITEPWHTIGVDIMAPFPPIPRQKRYLLVIVDYFTRWVEMFALRRTTATDISNIVINETLATLSVLSIKRKFTANYHPQTNMTERVNRTLKEQIAIYAQNHSDPKLPLDLLLRSPAPGPSPTTSEHKYIRYYRTNLMNKLRIAHHLVREHSEIKKLIQKSNYDKHATNQQFSIGDLVWVQFPAHQINQTTITHKLRPRCQGPCRLPEQLSPSTCIVTRLNDNVSLDSTNVDRMKFYYEPAKDTNPLPTTVSLPLSGQTRRFSTRSRRSPVRY</sequence>
<dbReference type="InterPro" id="IPR012337">
    <property type="entry name" value="RNaseH-like_sf"/>
</dbReference>
<feature type="region of interest" description="Disordered" evidence="7">
    <location>
        <begin position="1005"/>
        <end position="1031"/>
    </location>
</feature>
<dbReference type="Gene3D" id="3.30.420.10">
    <property type="entry name" value="Ribonuclease H-like superfamily/Ribonuclease H"/>
    <property type="match status" value="2"/>
</dbReference>
<feature type="domain" description="Reverse transcriptase" evidence="8">
    <location>
        <begin position="345"/>
        <end position="402"/>
    </location>
</feature>
<dbReference type="CDD" id="cd09274">
    <property type="entry name" value="RNase_HI_RT_Ty3"/>
    <property type="match status" value="1"/>
</dbReference>
<keyword evidence="3" id="KW-0540">Nuclease</keyword>
<dbReference type="FunFam" id="3.10.20.370:FF:000001">
    <property type="entry name" value="Retrovirus-related Pol polyprotein from transposon 17.6-like protein"/>
    <property type="match status" value="1"/>
</dbReference>
<dbReference type="InterPro" id="IPR000477">
    <property type="entry name" value="RT_dom"/>
</dbReference>
<name>A0A820BT18_9BILA</name>
<protein>
    <submittedName>
        <fullName evidence="11">Uncharacterized protein</fullName>
    </submittedName>
</protein>
<dbReference type="InterPro" id="IPR041373">
    <property type="entry name" value="RT_RNaseH"/>
</dbReference>
<dbReference type="InterPro" id="IPR036397">
    <property type="entry name" value="RNaseH_sf"/>
</dbReference>
<dbReference type="AlphaFoldDB" id="A0A820BT18"/>
<dbReference type="SUPFAM" id="SSF56672">
    <property type="entry name" value="DNA/RNA polymerases"/>
    <property type="match status" value="1"/>
</dbReference>
<comment type="caution">
    <text evidence="11">The sequence shown here is derived from an EMBL/GenBank/DDBJ whole genome shotgun (WGS) entry which is preliminary data.</text>
</comment>
<evidence type="ECO:0000256" key="7">
    <source>
        <dbReference type="SAM" id="MobiDB-lite"/>
    </source>
</evidence>
<evidence type="ECO:0000313" key="11">
    <source>
        <dbReference type="EMBL" id="CAF4211066.1"/>
    </source>
</evidence>
<dbReference type="InterPro" id="IPR043502">
    <property type="entry name" value="DNA/RNA_pol_sf"/>
</dbReference>
<dbReference type="GO" id="GO:0016787">
    <property type="term" value="F:hydrolase activity"/>
    <property type="evidence" value="ECO:0007669"/>
    <property type="project" value="UniProtKB-KW"/>
</dbReference>
<evidence type="ECO:0000256" key="1">
    <source>
        <dbReference type="ARBA" id="ARBA00022679"/>
    </source>
</evidence>
<dbReference type="InterPro" id="IPR041588">
    <property type="entry name" value="Integrase_H2C2"/>
</dbReference>
<dbReference type="FunFam" id="1.10.340.70:FF:000001">
    <property type="entry name" value="Retrovirus-related Pol polyprotein from transposon gypsy-like Protein"/>
    <property type="match status" value="1"/>
</dbReference>
<dbReference type="Gene3D" id="1.10.340.70">
    <property type="match status" value="1"/>
</dbReference>
<gene>
    <name evidence="11" type="ORF">UXM345_LOCUS28555</name>
</gene>
<keyword evidence="5" id="KW-0378">Hydrolase</keyword>